<evidence type="ECO:0000313" key="3">
    <source>
        <dbReference type="EMBL" id="HFI90770.1"/>
    </source>
</evidence>
<feature type="transmembrane region" description="Helical" evidence="1">
    <location>
        <begin position="133"/>
        <end position="152"/>
    </location>
</feature>
<organism evidence="3">
    <name type="scientific">Ignavibacterium album</name>
    <dbReference type="NCBI Taxonomy" id="591197"/>
    <lineage>
        <taxon>Bacteria</taxon>
        <taxon>Pseudomonadati</taxon>
        <taxon>Ignavibacteriota</taxon>
        <taxon>Ignavibacteria</taxon>
        <taxon>Ignavibacteriales</taxon>
        <taxon>Ignavibacteriaceae</taxon>
        <taxon>Ignavibacterium</taxon>
    </lineage>
</organism>
<dbReference type="EMBL" id="DSUJ01000008">
    <property type="protein sequence ID" value="HFI90770.1"/>
    <property type="molecule type" value="Genomic_DNA"/>
</dbReference>
<dbReference type="Gene3D" id="1.20.144.10">
    <property type="entry name" value="Phosphatidic acid phosphatase type 2/haloperoxidase"/>
    <property type="match status" value="1"/>
</dbReference>
<dbReference type="Pfam" id="PF01569">
    <property type="entry name" value="PAP2"/>
    <property type="match status" value="1"/>
</dbReference>
<dbReference type="InterPro" id="IPR000326">
    <property type="entry name" value="PAP2/HPO"/>
</dbReference>
<dbReference type="PROSITE" id="PS51257">
    <property type="entry name" value="PROKAR_LIPOPROTEIN"/>
    <property type="match status" value="1"/>
</dbReference>
<proteinExistence type="predicted"/>
<protein>
    <submittedName>
        <fullName evidence="3">Phosphatase PAP2 family protein</fullName>
    </submittedName>
</protein>
<feature type="transmembrane region" description="Helical" evidence="1">
    <location>
        <begin position="67"/>
        <end position="86"/>
    </location>
</feature>
<reference evidence="3" key="1">
    <citation type="journal article" date="2020" name="mSystems">
        <title>Genome- and Community-Level Interaction Insights into Carbon Utilization and Element Cycling Functions of Hydrothermarchaeota in Hydrothermal Sediment.</title>
        <authorList>
            <person name="Zhou Z."/>
            <person name="Liu Y."/>
            <person name="Xu W."/>
            <person name="Pan J."/>
            <person name="Luo Z.H."/>
            <person name="Li M."/>
        </authorList>
    </citation>
    <scope>NUCLEOTIDE SEQUENCE [LARGE SCALE GENOMIC DNA]</scope>
    <source>
        <strain evidence="3">SpSt-479</strain>
    </source>
</reference>
<accession>A0A7V3E696</accession>
<keyword evidence="1" id="KW-1133">Transmembrane helix</keyword>
<keyword evidence="1" id="KW-0472">Membrane</keyword>
<evidence type="ECO:0000256" key="1">
    <source>
        <dbReference type="SAM" id="Phobius"/>
    </source>
</evidence>
<name>A0A7V3E696_9BACT</name>
<feature type="transmembrane region" description="Helical" evidence="1">
    <location>
        <begin position="93"/>
        <end position="113"/>
    </location>
</feature>
<dbReference type="AlphaFoldDB" id="A0A7V3E696"/>
<feature type="transmembrane region" description="Helical" evidence="1">
    <location>
        <begin position="188"/>
        <end position="209"/>
    </location>
</feature>
<comment type="caution">
    <text evidence="3">The sequence shown here is derived from an EMBL/GenBank/DDBJ whole genome shotgun (WGS) entry which is preliminary data.</text>
</comment>
<dbReference type="SMART" id="SM00014">
    <property type="entry name" value="acidPPc"/>
    <property type="match status" value="1"/>
</dbReference>
<sequence>MKKENKILIVLFFTGLFFFLLSCFKVFDGISAEVSSLLYNWLGYTNEWSKSYGTSWFVNLNGNVSSFGSKELVFIISTIFFSYLLIAERKKDAIKFAFTVVVSLLFIITVKYINSERESVTLKELYTETLANFPSGHTFISTVLYPSIAYFLSKGISSIRLKKFYFISAMAIVLIVGISRVTGSGHTVTEVIAGWSLGLSWFALIKFILFGNSNN</sequence>
<feature type="transmembrane region" description="Helical" evidence="1">
    <location>
        <begin position="164"/>
        <end position="182"/>
    </location>
</feature>
<gene>
    <name evidence="3" type="ORF">ENS31_04460</name>
</gene>
<dbReference type="SUPFAM" id="SSF48317">
    <property type="entry name" value="Acid phosphatase/Vanadium-dependent haloperoxidase"/>
    <property type="match status" value="1"/>
</dbReference>
<dbReference type="InterPro" id="IPR036938">
    <property type="entry name" value="PAP2/HPO_sf"/>
</dbReference>
<feature type="domain" description="Phosphatidic acid phosphatase type 2/haloperoxidase" evidence="2">
    <location>
        <begin position="93"/>
        <end position="206"/>
    </location>
</feature>
<feature type="transmembrane region" description="Helical" evidence="1">
    <location>
        <begin position="7"/>
        <end position="27"/>
    </location>
</feature>
<evidence type="ECO:0000259" key="2">
    <source>
        <dbReference type="SMART" id="SM00014"/>
    </source>
</evidence>
<keyword evidence="1" id="KW-0812">Transmembrane</keyword>